<keyword evidence="1" id="KW-1133">Transmembrane helix</keyword>
<dbReference type="RefSeq" id="WP_139374023.1">
    <property type="nucleotide sequence ID" value="NZ_FUWJ01000007.1"/>
</dbReference>
<reference evidence="3" key="1">
    <citation type="submission" date="2017-02" db="EMBL/GenBank/DDBJ databases">
        <authorList>
            <person name="Varghese N."/>
            <person name="Submissions S."/>
        </authorList>
    </citation>
    <scope>NUCLEOTIDE SEQUENCE [LARGE SCALE GENOMIC DNA]</scope>
    <source>
        <strain evidence="3">ATCC 27094</strain>
    </source>
</reference>
<evidence type="ECO:0000256" key="1">
    <source>
        <dbReference type="SAM" id="Phobius"/>
    </source>
</evidence>
<evidence type="ECO:0000313" key="3">
    <source>
        <dbReference type="Proteomes" id="UP000190092"/>
    </source>
</evidence>
<evidence type="ECO:0008006" key="4">
    <source>
        <dbReference type="Google" id="ProtNLM"/>
    </source>
</evidence>
<dbReference type="AlphaFoldDB" id="A0A1T4SAJ7"/>
<dbReference type="EMBL" id="FUWJ01000007">
    <property type="protein sequence ID" value="SKA25274.1"/>
    <property type="molecule type" value="Genomic_DNA"/>
</dbReference>
<keyword evidence="1" id="KW-0812">Transmembrane</keyword>
<proteinExistence type="predicted"/>
<keyword evidence="1" id="KW-0472">Membrane</keyword>
<evidence type="ECO:0000313" key="2">
    <source>
        <dbReference type="EMBL" id="SKA25274.1"/>
    </source>
</evidence>
<protein>
    <recommendedName>
        <fullName evidence="4">Transmembrane transcriptional regulator (Anti-sigma factor RsiW)</fullName>
    </recommendedName>
</protein>
<name>A0A1T4SAJ7_9HYPH</name>
<keyword evidence="3" id="KW-1185">Reference proteome</keyword>
<dbReference type="STRING" id="225324.SAMN02745126_04509"/>
<feature type="transmembrane region" description="Helical" evidence="1">
    <location>
        <begin position="30"/>
        <end position="51"/>
    </location>
</feature>
<dbReference type="Proteomes" id="UP000190092">
    <property type="component" value="Unassembled WGS sequence"/>
</dbReference>
<accession>A0A1T4SAJ7</accession>
<dbReference type="OrthoDB" id="7187254at2"/>
<gene>
    <name evidence="2" type="ORF">SAMN02745126_04509</name>
</gene>
<sequence length="201" mass="21938">MRRTVLRDVPPKLVATIQRDHPKLPVRRRLVFALAASLLLGVFSFAAGYGIGARPDSAYEALLTDIAQYHPIYARDTAHLVEIPASRINDLEAWIKERTGREFAVPDLFSTGFDFTGGRVLVVNGQSVAQLLYARAGTMPLGICFTALVGAPQPQRIDHHSEVNLLSWSDGHYAYVIVGDVADSMLRALATRVSAELGRGA</sequence>
<organism evidence="2 3">
    <name type="scientific">Enhydrobacter aerosaccus</name>
    <dbReference type="NCBI Taxonomy" id="225324"/>
    <lineage>
        <taxon>Bacteria</taxon>
        <taxon>Pseudomonadati</taxon>
        <taxon>Pseudomonadota</taxon>
        <taxon>Alphaproteobacteria</taxon>
        <taxon>Hyphomicrobiales</taxon>
        <taxon>Enhydrobacter</taxon>
    </lineage>
</organism>